<dbReference type="eggNOG" id="COG4409">
    <property type="taxonomic scope" value="Bacteria"/>
</dbReference>
<dbReference type="RefSeq" id="WP_051240023.1">
    <property type="nucleotide sequence ID" value="NZ_AWXU01000033.1"/>
</dbReference>
<dbReference type="SUPFAM" id="SSF50939">
    <property type="entry name" value="Sialidases"/>
    <property type="match status" value="1"/>
</dbReference>
<comment type="caution">
    <text evidence="2">The sequence shown here is derived from an EMBL/GenBank/DDBJ whole genome shotgun (WGS) entry which is preliminary data.</text>
</comment>
<dbReference type="STRING" id="1121013.GCA_000426365_02480"/>
<keyword evidence="1" id="KW-0732">Signal</keyword>
<sequence>MTWQAPATRSPRTRSLLLICYPLLFLLNSPEAAAAEPAPWPLPAPATASAPNLTLTSDNGLLLSWLEPFGNGHRLRYAIHRGDDAGAGWSDVATAAAGEDWFVNWADVPSMLATDDGALWAHVLVRNGSATYAYDTRLFRSDDGVAWQALGPVHDDGTATEHGFATLWPRPGGGLGIAWLDGRETRAGSGHDGADAHAGHGEGGGLERAMTLRAASYRGAAKLGDVRLDAATCDCCQTDSAVDGDTVWLAWRDRAEGEVRDILVIRNDDGRWDAPVVVHADGWVTPGCPVNGPAVTARDGTAWVGWYTEAGGEPELRVARSADGETFAPPRTVTAGAHVLGRVDIAADADGVWFAWLEEEAGAQSLWLARFDPALGSETLRVKVADIAGRGRATGVPRLQVRDGAAWLAWTEVVDGKPRLRGARVRP</sequence>
<protein>
    <recommendedName>
        <fullName evidence="4">Exo-alpha-sialidase</fullName>
    </recommendedName>
</protein>
<evidence type="ECO:0000256" key="1">
    <source>
        <dbReference type="SAM" id="SignalP"/>
    </source>
</evidence>
<name>A0A091BYU6_9GAMM</name>
<dbReference type="InterPro" id="IPR036278">
    <property type="entry name" value="Sialidase_sf"/>
</dbReference>
<proteinExistence type="predicted"/>
<dbReference type="Proteomes" id="UP000029391">
    <property type="component" value="Unassembled WGS sequence"/>
</dbReference>
<accession>A0A091BYU6</accession>
<dbReference type="AlphaFoldDB" id="A0A091BYU6"/>
<dbReference type="EMBL" id="AWXU01000033">
    <property type="protein sequence ID" value="KFN49530.1"/>
    <property type="molecule type" value="Genomic_DNA"/>
</dbReference>
<gene>
    <name evidence="2" type="ORF">P873_10275</name>
</gene>
<evidence type="ECO:0000313" key="3">
    <source>
        <dbReference type="Proteomes" id="UP000029391"/>
    </source>
</evidence>
<feature type="signal peptide" evidence="1">
    <location>
        <begin position="1"/>
        <end position="34"/>
    </location>
</feature>
<feature type="chain" id="PRO_5001872021" description="Exo-alpha-sialidase" evidence="1">
    <location>
        <begin position="35"/>
        <end position="427"/>
    </location>
</feature>
<organism evidence="2 3">
    <name type="scientific">Arenimonas composti TR7-09 = DSM 18010</name>
    <dbReference type="NCBI Taxonomy" id="1121013"/>
    <lineage>
        <taxon>Bacteria</taxon>
        <taxon>Pseudomonadati</taxon>
        <taxon>Pseudomonadota</taxon>
        <taxon>Gammaproteobacteria</taxon>
        <taxon>Lysobacterales</taxon>
        <taxon>Lysobacteraceae</taxon>
        <taxon>Arenimonas</taxon>
    </lineage>
</organism>
<keyword evidence="3" id="KW-1185">Reference proteome</keyword>
<reference evidence="2 3" key="1">
    <citation type="submission" date="2013-09" db="EMBL/GenBank/DDBJ databases">
        <title>Genome sequencing of Arenimonas composti.</title>
        <authorList>
            <person name="Chen F."/>
            <person name="Wang G."/>
        </authorList>
    </citation>
    <scope>NUCLEOTIDE SEQUENCE [LARGE SCALE GENOMIC DNA]</scope>
    <source>
        <strain evidence="2 3">TR7-09</strain>
    </source>
</reference>
<evidence type="ECO:0008006" key="4">
    <source>
        <dbReference type="Google" id="ProtNLM"/>
    </source>
</evidence>
<evidence type="ECO:0000313" key="2">
    <source>
        <dbReference type="EMBL" id="KFN49530.1"/>
    </source>
</evidence>